<sequence length="396" mass="44034">MVDPSSDATHRSWMICREYRWKKPLTKWDSLPCLRLEPSRPLYDCSQCGFANTLGHACPWCSGVCLNRVVALKDLRRRRRVSAPTLLSDAQKAQLARIARRSAEAPAGHTETPRLMHAVRRRRHRRAAVYSAKDIVATATTSVQLQPFLHKLADMREKDTPATPVHVTTATPPTTVTNLNDTLHDTGSDKTEVASSKSIGFSSQRTLRRKQRMTILRQRSSRSLRKRSTSFSKPTSLKRVEASTPVVVAQSVSLSQIPLGHPQRPLYTAIRKNMTPPTIPICAIPLLDNTQDRALQQSQSHSQIQAHERATKSLDIPRPATVGYSLVKRTYVPASEWTAGASLTGEAELRIDLARCRSVDDLDYALCEGDAKRGSAVKEKVKSLGRGLRGLLRGRA</sequence>
<organism evidence="2 3">
    <name type="scientific">Wolfiporia cocos (strain MD-104)</name>
    <name type="common">Brown rot fungus</name>
    <dbReference type="NCBI Taxonomy" id="742152"/>
    <lineage>
        <taxon>Eukaryota</taxon>
        <taxon>Fungi</taxon>
        <taxon>Dikarya</taxon>
        <taxon>Basidiomycota</taxon>
        <taxon>Agaricomycotina</taxon>
        <taxon>Agaricomycetes</taxon>
        <taxon>Polyporales</taxon>
        <taxon>Phaeolaceae</taxon>
        <taxon>Wolfiporia</taxon>
    </lineage>
</organism>
<accession>A0A2H3K1U5</accession>
<proteinExistence type="predicted"/>
<evidence type="ECO:0000313" key="3">
    <source>
        <dbReference type="Proteomes" id="UP000218811"/>
    </source>
</evidence>
<dbReference type="STRING" id="742152.A0A2H3K1U5"/>
<feature type="compositionally biased region" description="Basic residues" evidence="1">
    <location>
        <begin position="219"/>
        <end position="228"/>
    </location>
</feature>
<dbReference type="AlphaFoldDB" id="A0A2H3K1U5"/>
<reference evidence="2 3" key="1">
    <citation type="journal article" date="2012" name="Science">
        <title>The Paleozoic origin of enzymatic lignin decomposition reconstructed from 31 fungal genomes.</title>
        <authorList>
            <person name="Floudas D."/>
            <person name="Binder M."/>
            <person name="Riley R."/>
            <person name="Barry K."/>
            <person name="Blanchette R.A."/>
            <person name="Henrissat B."/>
            <person name="Martinez A.T."/>
            <person name="Otillar R."/>
            <person name="Spatafora J.W."/>
            <person name="Yadav J.S."/>
            <person name="Aerts A."/>
            <person name="Benoit I."/>
            <person name="Boyd A."/>
            <person name="Carlson A."/>
            <person name="Copeland A."/>
            <person name="Coutinho P.M."/>
            <person name="de Vries R.P."/>
            <person name="Ferreira P."/>
            <person name="Findley K."/>
            <person name="Foster B."/>
            <person name="Gaskell J."/>
            <person name="Glotzer D."/>
            <person name="Gorecki P."/>
            <person name="Heitman J."/>
            <person name="Hesse C."/>
            <person name="Hori C."/>
            <person name="Igarashi K."/>
            <person name="Jurgens J.A."/>
            <person name="Kallen N."/>
            <person name="Kersten P."/>
            <person name="Kohler A."/>
            <person name="Kuees U."/>
            <person name="Kumar T.K.A."/>
            <person name="Kuo A."/>
            <person name="LaButti K."/>
            <person name="Larrondo L.F."/>
            <person name="Lindquist E."/>
            <person name="Ling A."/>
            <person name="Lombard V."/>
            <person name="Lucas S."/>
            <person name="Lundell T."/>
            <person name="Martin R."/>
            <person name="McLaughlin D.J."/>
            <person name="Morgenstern I."/>
            <person name="Morin E."/>
            <person name="Murat C."/>
            <person name="Nagy L.G."/>
            <person name="Nolan M."/>
            <person name="Ohm R.A."/>
            <person name="Patyshakuliyeva A."/>
            <person name="Rokas A."/>
            <person name="Ruiz-Duenas F.J."/>
            <person name="Sabat G."/>
            <person name="Salamov A."/>
            <person name="Samejima M."/>
            <person name="Schmutz J."/>
            <person name="Slot J.C."/>
            <person name="St John F."/>
            <person name="Stenlid J."/>
            <person name="Sun H."/>
            <person name="Sun S."/>
            <person name="Syed K."/>
            <person name="Tsang A."/>
            <person name="Wiebenga A."/>
            <person name="Young D."/>
            <person name="Pisabarro A."/>
            <person name="Eastwood D.C."/>
            <person name="Martin F."/>
            <person name="Cullen D."/>
            <person name="Grigoriev I.V."/>
            <person name="Hibbett D.S."/>
        </authorList>
    </citation>
    <scope>NUCLEOTIDE SEQUENCE [LARGE SCALE GENOMIC DNA]</scope>
    <source>
        <strain evidence="2 3">MD-104</strain>
    </source>
</reference>
<dbReference type="EMBL" id="KB468124">
    <property type="protein sequence ID" value="PCH42367.1"/>
    <property type="molecule type" value="Genomic_DNA"/>
</dbReference>
<gene>
    <name evidence="2" type="ORF">WOLCODRAFT_25329</name>
</gene>
<evidence type="ECO:0000313" key="2">
    <source>
        <dbReference type="EMBL" id="PCH42367.1"/>
    </source>
</evidence>
<protein>
    <submittedName>
        <fullName evidence="2">Uncharacterized protein</fullName>
    </submittedName>
</protein>
<name>A0A2H3K1U5_WOLCO</name>
<keyword evidence="3" id="KW-1185">Reference proteome</keyword>
<dbReference type="OMA" id="ETELRMD"/>
<feature type="compositionally biased region" description="Polar residues" evidence="1">
    <location>
        <begin position="193"/>
        <end position="205"/>
    </location>
</feature>
<dbReference type="Proteomes" id="UP000218811">
    <property type="component" value="Unassembled WGS sequence"/>
</dbReference>
<evidence type="ECO:0000256" key="1">
    <source>
        <dbReference type="SAM" id="MobiDB-lite"/>
    </source>
</evidence>
<feature type="region of interest" description="Disordered" evidence="1">
    <location>
        <begin position="186"/>
        <end position="243"/>
    </location>
</feature>
<dbReference type="OrthoDB" id="2687560at2759"/>